<gene>
    <name evidence="1" type="ORF">Q5P01_002574</name>
</gene>
<dbReference type="SUPFAM" id="SSF57850">
    <property type="entry name" value="RING/U-box"/>
    <property type="match status" value="2"/>
</dbReference>
<evidence type="ECO:0000313" key="2">
    <source>
        <dbReference type="Proteomes" id="UP001187415"/>
    </source>
</evidence>
<dbReference type="Gene3D" id="1.20.120.1750">
    <property type="match status" value="1"/>
</dbReference>
<sequence>MALLTPEERKNFEETMFSNNTRIEKKRQRYNMGSNLTTAQEKCFDPQDSTLTFVDREDELDYKALMSCGHAVTPTSLTNWCRRLLDEGESKWVCGQNGCNIEWSYAEVCKMALLTPKEKEEFENKIISNAMRLYSDTRICPGCKSSVGRTDQSNLNVQKCEFCWQCLRKWKGPAPRSDCCGNPGCSNESLETLKNCPDINLKYVEGVSACPSIRACPTCGILLERDKKRCKNITCPRCKTEFCFVCLRLTEECLPTSDYYTQCVSGVAPRQTSIPVWQKK</sequence>
<dbReference type="Pfam" id="PF22191">
    <property type="entry name" value="IBR_1"/>
    <property type="match status" value="1"/>
</dbReference>
<protein>
    <recommendedName>
        <fullName evidence="3">RBR-type E3 ubiquitin transferase</fullName>
    </recommendedName>
</protein>
<organism evidence="1 2">
    <name type="scientific">Channa striata</name>
    <name type="common">Snakehead murrel</name>
    <name type="synonym">Ophicephalus striatus</name>
    <dbReference type="NCBI Taxonomy" id="64152"/>
    <lineage>
        <taxon>Eukaryota</taxon>
        <taxon>Metazoa</taxon>
        <taxon>Chordata</taxon>
        <taxon>Craniata</taxon>
        <taxon>Vertebrata</taxon>
        <taxon>Euteleostomi</taxon>
        <taxon>Actinopterygii</taxon>
        <taxon>Neopterygii</taxon>
        <taxon>Teleostei</taxon>
        <taxon>Neoteleostei</taxon>
        <taxon>Acanthomorphata</taxon>
        <taxon>Anabantaria</taxon>
        <taxon>Anabantiformes</taxon>
        <taxon>Channoidei</taxon>
        <taxon>Channidae</taxon>
        <taxon>Channa</taxon>
    </lineage>
</organism>
<proteinExistence type="predicted"/>
<dbReference type="AlphaFoldDB" id="A0AA88T3V6"/>
<dbReference type="EMBL" id="JAUPFM010000001">
    <property type="protein sequence ID" value="KAK2863041.1"/>
    <property type="molecule type" value="Genomic_DNA"/>
</dbReference>
<accession>A0AA88T3V6</accession>
<comment type="caution">
    <text evidence="1">The sequence shown here is derived from an EMBL/GenBank/DDBJ whole genome shotgun (WGS) entry which is preliminary data.</text>
</comment>
<dbReference type="Proteomes" id="UP001187415">
    <property type="component" value="Unassembled WGS sequence"/>
</dbReference>
<dbReference type="CDD" id="cd20336">
    <property type="entry name" value="Rcat_RBR"/>
    <property type="match status" value="1"/>
</dbReference>
<evidence type="ECO:0000313" key="1">
    <source>
        <dbReference type="EMBL" id="KAK2863041.1"/>
    </source>
</evidence>
<name>A0AA88T3V6_CHASR</name>
<keyword evidence="2" id="KW-1185">Reference proteome</keyword>
<reference evidence="1" key="1">
    <citation type="submission" date="2023-07" db="EMBL/GenBank/DDBJ databases">
        <title>Chromosome-level Genome Assembly of Striped Snakehead (Channa striata).</title>
        <authorList>
            <person name="Liu H."/>
        </authorList>
    </citation>
    <scope>NUCLEOTIDE SEQUENCE</scope>
    <source>
        <strain evidence="1">Gz</strain>
        <tissue evidence="1">Muscle</tissue>
    </source>
</reference>
<evidence type="ECO:0008006" key="3">
    <source>
        <dbReference type="Google" id="ProtNLM"/>
    </source>
</evidence>